<organism evidence="3">
    <name type="scientific">Telmatobacter sp. DSM 110680</name>
    <dbReference type="NCBI Taxonomy" id="3036704"/>
    <lineage>
        <taxon>Bacteria</taxon>
        <taxon>Pseudomonadati</taxon>
        <taxon>Acidobacteriota</taxon>
        <taxon>Terriglobia</taxon>
        <taxon>Terriglobales</taxon>
        <taxon>Acidobacteriaceae</taxon>
        <taxon>Telmatobacter</taxon>
    </lineage>
</organism>
<reference evidence="3" key="1">
    <citation type="submission" date="2023-03" db="EMBL/GenBank/DDBJ databases">
        <title>Edaphobacter sp.</title>
        <authorList>
            <person name="Huber K.J."/>
            <person name="Papendorf J."/>
            <person name="Pilke C."/>
            <person name="Bunk B."/>
            <person name="Sproeer C."/>
            <person name="Pester M."/>
        </authorList>
    </citation>
    <scope>NUCLEOTIDE SEQUENCE</scope>
    <source>
        <strain evidence="3">DSM 110680</strain>
    </source>
</reference>
<sequence length="522" mass="59654">MQSESSPQPPVTFDQTPRIDKENSSGDRLAMFGSMALFAVLLAVMTHKHEMYLDEAQAWLVARDHRNIFDLIHHLRYEVHPALWYLLLYIPAHLHLPMVSMEFINYALSLATAWMILSYRRLPLLIRNLLLYGVLFFFMAIMARNYMLSSFLLIGAARCLLAERPRRWTAVFLLALAINTHFFAIPIATGIFVWLYWIGNSTSMKDPIDRLKDRTMWASVGILGLALLTCFFTLRPAPDVYAPEYHIAHAKSIDYLVLGVGKIWNYFVPFNLEALSKPNEYQTAPLTGVEILDAFLTISLWLLALSVLPGRRSRCFMITASLLWMAAVWPTVHLPLQSHCTFLATSYIVALMIGPTDNSDRPWLPEDFSQPFLFLLLGMQISLCFFYCFEEWQYPFSGAKAAATWLERSDLATRPLVFQSDVPGPAILGYVGVASAYYPSCYSRGSFLMFSRCWDDKRQISSDELQALRRQFNSAPIVISQWQIDDASLHQLGLRLAYTSPHSWAWGNEDVFIYESGNDQSQ</sequence>
<dbReference type="RefSeq" id="WP_348262169.1">
    <property type="nucleotide sequence ID" value="NZ_CP121196.1"/>
</dbReference>
<dbReference type="AlphaFoldDB" id="A0AAU7DGJ7"/>
<feature type="transmembrane region" description="Helical" evidence="2">
    <location>
        <begin position="29"/>
        <end position="46"/>
    </location>
</feature>
<feature type="transmembrane region" description="Helical" evidence="2">
    <location>
        <begin position="372"/>
        <end position="389"/>
    </location>
</feature>
<feature type="transmembrane region" description="Helical" evidence="2">
    <location>
        <begin position="315"/>
        <end position="332"/>
    </location>
</feature>
<feature type="transmembrane region" description="Helical" evidence="2">
    <location>
        <begin position="129"/>
        <end position="148"/>
    </location>
</feature>
<proteinExistence type="predicted"/>
<keyword evidence="2" id="KW-0472">Membrane</keyword>
<evidence type="ECO:0000313" key="3">
    <source>
        <dbReference type="EMBL" id="XBH16939.1"/>
    </source>
</evidence>
<keyword evidence="2" id="KW-1133">Transmembrane helix</keyword>
<feature type="transmembrane region" description="Helical" evidence="2">
    <location>
        <begin position="168"/>
        <end position="195"/>
    </location>
</feature>
<evidence type="ECO:0008006" key="4">
    <source>
        <dbReference type="Google" id="ProtNLM"/>
    </source>
</evidence>
<keyword evidence="2" id="KW-0812">Transmembrane</keyword>
<evidence type="ECO:0000256" key="2">
    <source>
        <dbReference type="SAM" id="Phobius"/>
    </source>
</evidence>
<feature type="transmembrane region" description="Helical" evidence="2">
    <location>
        <begin position="216"/>
        <end position="234"/>
    </location>
</feature>
<feature type="transmembrane region" description="Helical" evidence="2">
    <location>
        <begin position="94"/>
        <end position="117"/>
    </location>
</feature>
<evidence type="ECO:0000256" key="1">
    <source>
        <dbReference type="SAM" id="MobiDB-lite"/>
    </source>
</evidence>
<protein>
    <recommendedName>
        <fullName evidence="4">Glycosyltransferase RgtA/B/C/D-like domain-containing protein</fullName>
    </recommendedName>
</protein>
<feature type="region of interest" description="Disordered" evidence="1">
    <location>
        <begin position="1"/>
        <end position="22"/>
    </location>
</feature>
<gene>
    <name evidence="3" type="ORF">P8935_20485</name>
</gene>
<feature type="transmembrane region" description="Helical" evidence="2">
    <location>
        <begin position="291"/>
        <end position="308"/>
    </location>
</feature>
<name>A0AAU7DGJ7_9BACT</name>
<accession>A0AAU7DGJ7</accession>
<dbReference type="EMBL" id="CP121196">
    <property type="protein sequence ID" value="XBH16939.1"/>
    <property type="molecule type" value="Genomic_DNA"/>
</dbReference>